<dbReference type="eggNOG" id="COG1082">
    <property type="taxonomic scope" value="Bacteria"/>
</dbReference>
<keyword evidence="3" id="KW-1185">Reference proteome</keyword>
<dbReference type="InterPro" id="IPR013022">
    <property type="entry name" value="Xyl_isomerase-like_TIM-brl"/>
</dbReference>
<name>T0BM50_ALIAG</name>
<reference evidence="3" key="1">
    <citation type="journal article" date="2022" name="G3 (Bethesda)">
        <title>Unveiling the complete genome sequence of Alicyclobacillus acidoterrestris DSM 3922T, a taint-producing strain.</title>
        <authorList>
            <person name="Leonardo I.C."/>
            <person name="Barreto Crespo M.T."/>
            <person name="Gaspar F.B."/>
        </authorList>
    </citation>
    <scope>NUCLEOTIDE SEQUENCE [LARGE SCALE GENOMIC DNA]</scope>
    <source>
        <strain evidence="3">DSM 3922</strain>
    </source>
</reference>
<accession>A0A9E6ZIE1</accession>
<dbReference type="GO" id="GO:0016853">
    <property type="term" value="F:isomerase activity"/>
    <property type="evidence" value="ECO:0007669"/>
    <property type="project" value="UniProtKB-KW"/>
</dbReference>
<feature type="domain" description="Xylose isomerase-like TIM barrel" evidence="1">
    <location>
        <begin position="24"/>
        <end position="252"/>
    </location>
</feature>
<dbReference type="STRING" id="1356854.N007_16375"/>
<dbReference type="RefSeq" id="WP_021298413.1">
    <property type="nucleotide sequence ID" value="NZ_AURB01000190.1"/>
</dbReference>
<dbReference type="EMBL" id="CP080467">
    <property type="protein sequence ID" value="UNO49758.1"/>
    <property type="molecule type" value="Genomic_DNA"/>
</dbReference>
<dbReference type="Gene3D" id="3.20.20.150">
    <property type="entry name" value="Divalent-metal-dependent TIM barrel enzymes"/>
    <property type="match status" value="1"/>
</dbReference>
<evidence type="ECO:0000313" key="2">
    <source>
        <dbReference type="EMBL" id="UNO49758.1"/>
    </source>
</evidence>
<dbReference type="InterPro" id="IPR050312">
    <property type="entry name" value="IolE/XylAMocC-like"/>
</dbReference>
<evidence type="ECO:0000259" key="1">
    <source>
        <dbReference type="Pfam" id="PF01261"/>
    </source>
</evidence>
<dbReference type="Pfam" id="PF01261">
    <property type="entry name" value="AP_endonuc_2"/>
    <property type="match status" value="1"/>
</dbReference>
<dbReference type="InterPro" id="IPR036237">
    <property type="entry name" value="Xyl_isomerase-like_sf"/>
</dbReference>
<dbReference type="KEGG" id="aaco:K1I37_04295"/>
<protein>
    <submittedName>
        <fullName evidence="2">Sugar phosphate isomerase/epimerase</fullName>
    </submittedName>
</protein>
<proteinExistence type="predicted"/>
<dbReference type="SUPFAM" id="SSF51658">
    <property type="entry name" value="Xylose isomerase-like"/>
    <property type="match status" value="1"/>
</dbReference>
<dbReference type="PANTHER" id="PTHR12110:SF21">
    <property type="entry name" value="XYLOSE ISOMERASE-LIKE TIM BARREL DOMAIN-CONTAINING PROTEIN"/>
    <property type="match status" value="1"/>
</dbReference>
<accession>T0BM50</accession>
<evidence type="ECO:0000313" key="3">
    <source>
        <dbReference type="Proteomes" id="UP000829401"/>
    </source>
</evidence>
<sequence>MRIAYSNLACPEWSMEEVMRRGALYGYDGVELRLYDGEVLPFDLGAEDRQKITRLAKNHGLDIVCLGASTRFAMEDRTARQQNVQELIAYVELAAKMEVPMVRTFGGVAGSPNLQDPEYVARCVERVAESLCQVAPRAEELGVEVLLETHDEFSSSALVRDVLQRVESEYVGAIWDTHHPVRMHETVEETYANLADRLRHVHLKDAARNGDDWQLVVFGEGDVPVADIVRKLQQTGYNRYVTVEWEKKWHPEIAAAAIALPQHIEILRGYLKDATL</sequence>
<dbReference type="AlphaFoldDB" id="T0BM50"/>
<dbReference type="Proteomes" id="UP000829401">
    <property type="component" value="Chromosome"/>
</dbReference>
<organism evidence="2 3">
    <name type="scientific">Alicyclobacillus acidoterrestris (strain ATCC 49025 / DSM 3922 / CIP 106132 / NCIMB 13137 / GD3B)</name>
    <dbReference type="NCBI Taxonomy" id="1356854"/>
    <lineage>
        <taxon>Bacteria</taxon>
        <taxon>Bacillati</taxon>
        <taxon>Bacillota</taxon>
        <taxon>Bacilli</taxon>
        <taxon>Bacillales</taxon>
        <taxon>Alicyclobacillaceae</taxon>
        <taxon>Alicyclobacillus</taxon>
    </lineage>
</organism>
<gene>
    <name evidence="2" type="ORF">K1I37_04295</name>
</gene>
<keyword evidence="2" id="KW-0413">Isomerase</keyword>
<dbReference type="PANTHER" id="PTHR12110">
    <property type="entry name" value="HYDROXYPYRUVATE ISOMERASE"/>
    <property type="match status" value="1"/>
</dbReference>
<dbReference type="OrthoDB" id="3185623at2"/>